<reference evidence="1" key="1">
    <citation type="submission" date="2020-11" db="EMBL/GenBank/DDBJ databases">
        <authorList>
            <consortium name="DOE Joint Genome Institute"/>
            <person name="Ahrendt S."/>
            <person name="Riley R."/>
            <person name="Andreopoulos W."/>
            <person name="Labutti K."/>
            <person name="Pangilinan J."/>
            <person name="Ruiz-Duenas F.J."/>
            <person name="Barrasa J.M."/>
            <person name="Sanchez-Garcia M."/>
            <person name="Camarero S."/>
            <person name="Miyauchi S."/>
            <person name="Serrano A."/>
            <person name="Linde D."/>
            <person name="Babiker R."/>
            <person name="Drula E."/>
            <person name="Ayuso-Fernandez I."/>
            <person name="Pacheco R."/>
            <person name="Padilla G."/>
            <person name="Ferreira P."/>
            <person name="Barriuso J."/>
            <person name="Kellner H."/>
            <person name="Castanera R."/>
            <person name="Alfaro M."/>
            <person name="Ramirez L."/>
            <person name="Pisabarro A.G."/>
            <person name="Kuo A."/>
            <person name="Tritt A."/>
            <person name="Lipzen A."/>
            <person name="He G."/>
            <person name="Yan M."/>
            <person name="Ng V."/>
            <person name="Cullen D."/>
            <person name="Martin F."/>
            <person name="Rosso M.-N."/>
            <person name="Henrissat B."/>
            <person name="Hibbett D."/>
            <person name="Martinez A.T."/>
            <person name="Grigoriev I.V."/>
        </authorList>
    </citation>
    <scope>NUCLEOTIDE SEQUENCE</scope>
    <source>
        <strain evidence="1">CBS 247.69</strain>
    </source>
</reference>
<evidence type="ECO:0000313" key="2">
    <source>
        <dbReference type="Proteomes" id="UP000807353"/>
    </source>
</evidence>
<evidence type="ECO:0000313" key="1">
    <source>
        <dbReference type="EMBL" id="KAF9462199.1"/>
    </source>
</evidence>
<protein>
    <submittedName>
        <fullName evidence="1">Uncharacterized protein</fullName>
    </submittedName>
</protein>
<organism evidence="1 2">
    <name type="scientific">Collybia nuda</name>
    <dbReference type="NCBI Taxonomy" id="64659"/>
    <lineage>
        <taxon>Eukaryota</taxon>
        <taxon>Fungi</taxon>
        <taxon>Dikarya</taxon>
        <taxon>Basidiomycota</taxon>
        <taxon>Agaricomycotina</taxon>
        <taxon>Agaricomycetes</taxon>
        <taxon>Agaricomycetidae</taxon>
        <taxon>Agaricales</taxon>
        <taxon>Tricholomatineae</taxon>
        <taxon>Clitocybaceae</taxon>
        <taxon>Collybia</taxon>
    </lineage>
</organism>
<dbReference type="AlphaFoldDB" id="A0A9P5Y3W5"/>
<dbReference type="EMBL" id="MU150274">
    <property type="protein sequence ID" value="KAF9462199.1"/>
    <property type="molecule type" value="Genomic_DNA"/>
</dbReference>
<sequence>MIVSVPVVVVTRVTSGATAKSMYCNRYVRNVKGMRNISPLNLRKFITYTNCRSIPDLTCDVRPIVKTCPVTSVNPTSANSNLGYDTAHLFAVSRPTHEFPPRQIGSFDKA</sequence>
<gene>
    <name evidence="1" type="ORF">BDZ94DRAFT_1261771</name>
</gene>
<name>A0A9P5Y3W5_9AGAR</name>
<proteinExistence type="predicted"/>
<dbReference type="Proteomes" id="UP000807353">
    <property type="component" value="Unassembled WGS sequence"/>
</dbReference>
<accession>A0A9P5Y3W5</accession>
<keyword evidence="2" id="KW-1185">Reference proteome</keyword>
<comment type="caution">
    <text evidence="1">The sequence shown here is derived from an EMBL/GenBank/DDBJ whole genome shotgun (WGS) entry which is preliminary data.</text>
</comment>